<evidence type="ECO:0000256" key="3">
    <source>
        <dbReference type="ARBA" id="ARBA00022801"/>
    </source>
</evidence>
<evidence type="ECO:0000256" key="1">
    <source>
        <dbReference type="ARBA" id="ARBA00001946"/>
    </source>
</evidence>
<dbReference type="SMART" id="SM00990">
    <property type="entry name" value="VRR_NUC"/>
    <property type="match status" value="1"/>
</dbReference>
<keyword evidence="3" id="KW-0378">Hydrolase</keyword>
<organism evidence="5 6">
    <name type="scientific">Diplocloster modestus</name>
    <dbReference type="NCBI Taxonomy" id="2850322"/>
    <lineage>
        <taxon>Bacteria</taxon>
        <taxon>Bacillati</taxon>
        <taxon>Bacillota</taxon>
        <taxon>Clostridia</taxon>
        <taxon>Lachnospirales</taxon>
        <taxon>Lachnospiraceae</taxon>
        <taxon>Diplocloster</taxon>
    </lineage>
</organism>
<evidence type="ECO:0000259" key="4">
    <source>
        <dbReference type="SMART" id="SM00990"/>
    </source>
</evidence>
<gene>
    <name evidence="5" type="ORF">KTH90_19970</name>
</gene>
<evidence type="ECO:0000313" key="5">
    <source>
        <dbReference type="EMBL" id="MBU9728284.1"/>
    </source>
</evidence>
<dbReference type="EMBL" id="JAHQCX010000018">
    <property type="protein sequence ID" value="MBU9728284.1"/>
    <property type="molecule type" value="Genomic_DNA"/>
</dbReference>
<keyword evidence="2" id="KW-0540">Nuclease</keyword>
<dbReference type="Proteomes" id="UP001314681">
    <property type="component" value="Unassembled WGS sequence"/>
</dbReference>
<reference evidence="5 6" key="1">
    <citation type="submission" date="2021-06" db="EMBL/GenBank/DDBJ databases">
        <title>Description of novel taxa of the family Lachnospiraceae.</title>
        <authorList>
            <person name="Chaplin A.V."/>
            <person name="Sokolova S.R."/>
            <person name="Pikina A.P."/>
            <person name="Korzhanova M."/>
            <person name="Belova V."/>
            <person name="Korostin D."/>
            <person name="Efimov B.A."/>
        </authorList>
    </citation>
    <scope>NUCLEOTIDE SEQUENCE [LARGE SCALE GENOMIC DNA]</scope>
    <source>
        <strain evidence="5 6">ASD4241</strain>
    </source>
</reference>
<accession>A0ABS6KCN7</accession>
<comment type="cofactor">
    <cofactor evidence="1">
        <name>Mg(2+)</name>
        <dbReference type="ChEBI" id="CHEBI:18420"/>
    </cofactor>
</comment>
<proteinExistence type="predicted"/>
<dbReference type="InterPro" id="IPR014883">
    <property type="entry name" value="VRR_NUC"/>
</dbReference>
<keyword evidence="6" id="KW-1185">Reference proteome</keyword>
<dbReference type="Gene3D" id="3.40.1350.10">
    <property type="match status" value="1"/>
</dbReference>
<evidence type="ECO:0000256" key="2">
    <source>
        <dbReference type="ARBA" id="ARBA00022722"/>
    </source>
</evidence>
<name>A0ABS6KCN7_9FIRM</name>
<dbReference type="InterPro" id="IPR011856">
    <property type="entry name" value="tRNA_endonuc-like_dom_sf"/>
</dbReference>
<dbReference type="Pfam" id="PF08774">
    <property type="entry name" value="VRR_NUC"/>
    <property type="match status" value="1"/>
</dbReference>
<feature type="domain" description="VRR-NUC" evidence="4">
    <location>
        <begin position="20"/>
        <end position="107"/>
    </location>
</feature>
<protein>
    <submittedName>
        <fullName evidence="5">VRR-NUC domain-containing protein</fullName>
    </submittedName>
</protein>
<sequence length="139" mass="15755">MWCGAEDDEQEQIILWSENMKSMYPELDLLYHVPNGGKRTKSEAARFKRMGVKSGVPDLVLPVARGGYAGAYVELKVGPNKATKNQEHWISKLEEQGYYTAVCYGSIEAEETIEWYLQQGKTVLMTMEQCGRKDAERGL</sequence>
<comment type="caution">
    <text evidence="5">The sequence shown here is derived from an EMBL/GenBank/DDBJ whole genome shotgun (WGS) entry which is preliminary data.</text>
</comment>
<evidence type="ECO:0000313" key="6">
    <source>
        <dbReference type="Proteomes" id="UP001314681"/>
    </source>
</evidence>